<reference evidence="4" key="1">
    <citation type="submission" date="2017-02" db="UniProtKB">
        <authorList>
            <consortium name="WormBaseParasite"/>
        </authorList>
    </citation>
    <scope>IDENTIFICATION</scope>
</reference>
<name>A0A0N4VDV3_ENTVE</name>
<dbReference type="AlphaFoldDB" id="A0A0N4VDV3"/>
<feature type="compositionally biased region" description="Polar residues" evidence="1">
    <location>
        <begin position="348"/>
        <end position="357"/>
    </location>
</feature>
<dbReference type="WBParaSite" id="EVEC_0000881301-mRNA-1">
    <property type="protein sequence ID" value="EVEC_0000881301-mRNA-1"/>
    <property type="gene ID" value="EVEC_0000881301"/>
</dbReference>
<dbReference type="Proteomes" id="UP000274131">
    <property type="component" value="Unassembled WGS sequence"/>
</dbReference>
<keyword evidence="3" id="KW-1185">Reference proteome</keyword>
<evidence type="ECO:0000313" key="3">
    <source>
        <dbReference type="Proteomes" id="UP000274131"/>
    </source>
</evidence>
<accession>A0A0N4VDV3</accession>
<feature type="compositionally biased region" description="Polar residues" evidence="1">
    <location>
        <begin position="281"/>
        <end position="290"/>
    </location>
</feature>
<reference evidence="2 3" key="2">
    <citation type="submission" date="2018-10" db="EMBL/GenBank/DDBJ databases">
        <authorList>
            <consortium name="Pathogen Informatics"/>
        </authorList>
    </citation>
    <scope>NUCLEOTIDE SEQUENCE [LARGE SCALE GENOMIC DNA]</scope>
</reference>
<proteinExistence type="predicted"/>
<feature type="region of interest" description="Disordered" evidence="1">
    <location>
        <begin position="318"/>
        <end position="368"/>
    </location>
</feature>
<feature type="compositionally biased region" description="Low complexity" evidence="1">
    <location>
        <begin position="328"/>
        <end position="339"/>
    </location>
</feature>
<evidence type="ECO:0000256" key="1">
    <source>
        <dbReference type="SAM" id="MobiDB-lite"/>
    </source>
</evidence>
<evidence type="ECO:0000313" key="4">
    <source>
        <dbReference type="WBParaSite" id="EVEC_0000881301-mRNA-1"/>
    </source>
</evidence>
<protein>
    <submittedName>
        <fullName evidence="4">Mastermind-like protein 2</fullName>
    </submittedName>
</protein>
<evidence type="ECO:0000313" key="2">
    <source>
        <dbReference type="EMBL" id="VDD93532.1"/>
    </source>
</evidence>
<dbReference type="EMBL" id="UXUI01009352">
    <property type="protein sequence ID" value="VDD93532.1"/>
    <property type="molecule type" value="Genomic_DNA"/>
</dbReference>
<organism evidence="4">
    <name type="scientific">Enterobius vermicularis</name>
    <name type="common">Human pinworm</name>
    <dbReference type="NCBI Taxonomy" id="51028"/>
    <lineage>
        <taxon>Eukaryota</taxon>
        <taxon>Metazoa</taxon>
        <taxon>Ecdysozoa</taxon>
        <taxon>Nematoda</taxon>
        <taxon>Chromadorea</taxon>
        <taxon>Rhabditida</taxon>
        <taxon>Spirurina</taxon>
        <taxon>Oxyuridomorpha</taxon>
        <taxon>Oxyuroidea</taxon>
        <taxon>Oxyuridae</taxon>
        <taxon>Enterobius</taxon>
    </lineage>
</organism>
<feature type="region of interest" description="Disordered" evidence="1">
    <location>
        <begin position="281"/>
        <end position="300"/>
    </location>
</feature>
<sequence>MWSDFEGRDMGMSFWKVTMTCDEESIKRQSHPKFYCSLDAWKQNSEASKKLHNSVRPLIIQEERSELAKNHRRYIEEEMKKFSEQQAKHRDAVPLIPQMSVMPPQQMHPTRFAPASGAGYNLISAHPMIASGRAMNPRKRTYEDGAVGWLQHPATVARGGNELSSSNLAGRSVPFSQPMSIMHNLQNKEIVGMSSQPESAIRNVRQQNVGLVINKASGAQVCQVPVVTCANSDAHCNGSAIADLGDSQMRNFMDQLKHGNTLNDLGDGCLDDLLNAPSDCIQQPSTSTTDKFNDKIESPAARTIPSVNSSSIVSPGSAAAQSIIDGPSSVSSSRINSNNPMTGERTESNASRKQTPDSGADYGNPVGVSLSSINPSSGPLSNCCLSQAPSTSVFLHNGIVNNNNAPAASTGAHLQMCSPSLSNQLNSYPSGGDPRFMQQPSSHTYRMMPQSVPGQPYLYPKDNNVGPLVRPQQRFMNPTEPKRPQIVNHEYHLASMSSQAPGSYGSQPKPQELARVTPVCNRRPVAPLHYQSAAVTSGEAPQMTSTQGQLFPDQYVMQPALNRPQQEMYQNYSMVSPREHQMAVYPVGAKISIPHQQQFPNSYMPSSQPYFPPSNVSYRYP</sequence>
<gene>
    <name evidence="2" type="ORF">EVEC_LOCUS8283</name>
</gene>